<dbReference type="EMBL" id="MU793257">
    <property type="protein sequence ID" value="KAJ3789679.1"/>
    <property type="molecule type" value="Genomic_DNA"/>
</dbReference>
<comment type="caution">
    <text evidence="1">The sequence shown here is derived from an EMBL/GenBank/DDBJ whole genome shotgun (WGS) entry which is preliminary data.</text>
</comment>
<dbReference type="AlphaFoldDB" id="A0AA38NRC0"/>
<accession>A0AA38NRC0</accession>
<name>A0AA38NRC0_9AGAR</name>
<dbReference type="InterPro" id="IPR011008">
    <property type="entry name" value="Dimeric_a/b-barrel"/>
</dbReference>
<organism evidence="1 2">
    <name type="scientific">Lentinula aff. detonsa</name>
    <dbReference type="NCBI Taxonomy" id="2804958"/>
    <lineage>
        <taxon>Eukaryota</taxon>
        <taxon>Fungi</taxon>
        <taxon>Dikarya</taxon>
        <taxon>Basidiomycota</taxon>
        <taxon>Agaricomycotina</taxon>
        <taxon>Agaricomycetes</taxon>
        <taxon>Agaricomycetidae</taxon>
        <taxon>Agaricales</taxon>
        <taxon>Marasmiineae</taxon>
        <taxon>Omphalotaceae</taxon>
        <taxon>Lentinula</taxon>
    </lineage>
</organism>
<sequence length="210" mass="22435">MSSVGLFVPLVAKPSQTKAINDFLNAGYTLVPSEPLAREWFAVKYEDSNPPTYALFDTFAAEEGRQAHLTGQIAKALMDNASVLLDVSPEIGHVNVLVSLVRPIKEGGPTAGVTKGLRVLFTAKSDKVDVVRDFLKSAIPLVEAEPETTYWYALEFPGTNTFGVVDFFPDDTGRGAHVAGKVAAALFGSAEELLTGAPELIKLDVIAAKV</sequence>
<evidence type="ECO:0000313" key="2">
    <source>
        <dbReference type="Proteomes" id="UP001163798"/>
    </source>
</evidence>
<protein>
    <recommendedName>
        <fullName evidence="3">ABM domain-containing protein</fullName>
    </recommendedName>
</protein>
<gene>
    <name evidence="1" type="ORF">GGU10DRAFT_329752</name>
</gene>
<dbReference type="Gene3D" id="3.30.70.100">
    <property type="match status" value="2"/>
</dbReference>
<proteinExistence type="predicted"/>
<evidence type="ECO:0000313" key="1">
    <source>
        <dbReference type="EMBL" id="KAJ3789679.1"/>
    </source>
</evidence>
<reference evidence="1" key="1">
    <citation type="submission" date="2022-08" db="EMBL/GenBank/DDBJ databases">
        <authorList>
            <consortium name="DOE Joint Genome Institute"/>
            <person name="Min B."/>
            <person name="Riley R."/>
            <person name="Sierra-Patev S."/>
            <person name="Naranjo-Ortiz M."/>
            <person name="Looney B."/>
            <person name="Konkel Z."/>
            <person name="Slot J.C."/>
            <person name="Sakamoto Y."/>
            <person name="Steenwyk J.L."/>
            <person name="Rokas A."/>
            <person name="Carro J."/>
            <person name="Camarero S."/>
            <person name="Ferreira P."/>
            <person name="Molpeceres G."/>
            <person name="Ruiz-Duenas F.J."/>
            <person name="Serrano A."/>
            <person name="Henrissat B."/>
            <person name="Drula E."/>
            <person name="Hughes K.W."/>
            <person name="Mata J.L."/>
            <person name="Ishikawa N.K."/>
            <person name="Vargas-Isla R."/>
            <person name="Ushijima S."/>
            <person name="Smith C.A."/>
            <person name="Ahrendt S."/>
            <person name="Andreopoulos W."/>
            <person name="He G."/>
            <person name="Labutti K."/>
            <person name="Lipzen A."/>
            <person name="Ng V."/>
            <person name="Sandor L."/>
            <person name="Barry K."/>
            <person name="Martinez A.T."/>
            <person name="Xiao Y."/>
            <person name="Gibbons J.G."/>
            <person name="Terashima K."/>
            <person name="Hibbett D.S."/>
            <person name="Grigoriev I.V."/>
        </authorList>
    </citation>
    <scope>NUCLEOTIDE SEQUENCE</scope>
    <source>
        <strain evidence="1">TFB10291</strain>
    </source>
</reference>
<dbReference type="Proteomes" id="UP001163798">
    <property type="component" value="Unassembled WGS sequence"/>
</dbReference>
<keyword evidence="2" id="KW-1185">Reference proteome</keyword>
<dbReference type="SUPFAM" id="SSF54909">
    <property type="entry name" value="Dimeric alpha+beta barrel"/>
    <property type="match status" value="2"/>
</dbReference>
<evidence type="ECO:0008006" key="3">
    <source>
        <dbReference type="Google" id="ProtNLM"/>
    </source>
</evidence>